<dbReference type="CDD" id="cd00130">
    <property type="entry name" value="PAS"/>
    <property type="match status" value="1"/>
</dbReference>
<dbReference type="InterPro" id="IPR005467">
    <property type="entry name" value="His_kinase_dom"/>
</dbReference>
<keyword evidence="8" id="KW-0902">Two-component regulatory system</keyword>
<dbReference type="PROSITE" id="PS50109">
    <property type="entry name" value="HIS_KIN"/>
    <property type="match status" value="1"/>
</dbReference>
<keyword evidence="4" id="KW-0808">Transferase</keyword>
<dbReference type="CDD" id="cd00082">
    <property type="entry name" value="HisKA"/>
    <property type="match status" value="1"/>
</dbReference>
<dbReference type="PANTHER" id="PTHR43711:SF31">
    <property type="entry name" value="HISTIDINE KINASE"/>
    <property type="match status" value="1"/>
</dbReference>
<evidence type="ECO:0000256" key="3">
    <source>
        <dbReference type="ARBA" id="ARBA00022553"/>
    </source>
</evidence>
<comment type="catalytic activity">
    <reaction evidence="1">
        <text>ATP + protein L-histidine = ADP + protein N-phospho-L-histidine.</text>
        <dbReference type="EC" id="2.7.13.3"/>
    </reaction>
</comment>
<dbReference type="FunFam" id="3.30.565.10:FF:000037">
    <property type="entry name" value="Hybrid sensor histidine kinase/response regulator"/>
    <property type="match status" value="1"/>
</dbReference>
<dbReference type="Gene3D" id="1.10.287.130">
    <property type="match status" value="1"/>
</dbReference>
<dbReference type="EMBL" id="CP120682">
    <property type="protein sequence ID" value="WKN37980.1"/>
    <property type="molecule type" value="Genomic_DNA"/>
</dbReference>
<protein>
    <recommendedName>
        <fullName evidence="2">histidine kinase</fullName>
        <ecNumber evidence="2">2.7.13.3</ecNumber>
    </recommendedName>
</protein>
<reference evidence="11" key="1">
    <citation type="journal article" date="2023" name="Comput. Struct. Biotechnol. J.">
        <title>Discovery of a novel marine Bacteroidetes with a rich repertoire of carbohydrate-active enzymes.</title>
        <authorList>
            <person name="Chen B."/>
            <person name="Liu G."/>
            <person name="Chen Q."/>
            <person name="Wang H."/>
            <person name="Liu L."/>
            <person name="Tang K."/>
        </authorList>
    </citation>
    <scope>NUCLEOTIDE SEQUENCE</scope>
    <source>
        <strain evidence="11">TK19036</strain>
    </source>
</reference>
<dbReference type="SMART" id="SM00387">
    <property type="entry name" value="HATPase_c"/>
    <property type="match status" value="1"/>
</dbReference>
<dbReference type="CDD" id="cd00075">
    <property type="entry name" value="HATPase"/>
    <property type="match status" value="1"/>
</dbReference>
<keyword evidence="7" id="KW-0067">ATP-binding</keyword>
<dbReference type="InterPro" id="IPR003661">
    <property type="entry name" value="HisK_dim/P_dom"/>
</dbReference>
<feature type="domain" description="PAC" evidence="10">
    <location>
        <begin position="77"/>
        <end position="129"/>
    </location>
</feature>
<accession>A0AA49GSH5</accession>
<dbReference type="Gene3D" id="3.30.450.20">
    <property type="entry name" value="PAS domain"/>
    <property type="match status" value="1"/>
</dbReference>
<dbReference type="InterPro" id="IPR035965">
    <property type="entry name" value="PAS-like_dom_sf"/>
</dbReference>
<evidence type="ECO:0000259" key="9">
    <source>
        <dbReference type="PROSITE" id="PS50109"/>
    </source>
</evidence>
<evidence type="ECO:0000256" key="5">
    <source>
        <dbReference type="ARBA" id="ARBA00022741"/>
    </source>
</evidence>
<keyword evidence="3" id="KW-0597">Phosphoprotein</keyword>
<dbReference type="PRINTS" id="PR00344">
    <property type="entry name" value="BCTRLSENSOR"/>
</dbReference>
<evidence type="ECO:0000259" key="10">
    <source>
        <dbReference type="PROSITE" id="PS50113"/>
    </source>
</evidence>
<sequence>MKDSLDQQITNNVPEFFFIWDLASQQIIYLTQGLREYARNAFTEEPDYERMLDFVHPDDRKKFEEILRSFSTDNAHQDHDLRVNEDKYRAKWLNLKSFPILDEKGKTVRVVTHISDITQIKEEMSSLEDLNEKNEVVIRILAHDLKSPLNNIFMLANLSEKNIQSGDQQQVLKMLNMIRETSKDMRTLIESMLELMELTDSRLSPDMHNVDLVSLVANGMKNFAPRFQEYDISLNQQWPENAVHIRLDAQKFQHVVTNLLSNALKFTPTGGQVTVEISEKDKLVLLKVKDTGIGIPADRQREIFNEFSKARQKGLHGEKSTGLGLSIVKKIVDLHRGNITVESKPKAGTTFIVEIPR</sequence>
<dbReference type="SUPFAM" id="SSF55785">
    <property type="entry name" value="PYP-like sensor domain (PAS domain)"/>
    <property type="match status" value="1"/>
</dbReference>
<dbReference type="PROSITE" id="PS50113">
    <property type="entry name" value="PAC"/>
    <property type="match status" value="1"/>
</dbReference>
<feature type="domain" description="Histidine kinase" evidence="9">
    <location>
        <begin position="140"/>
        <end position="357"/>
    </location>
</feature>
<evidence type="ECO:0000313" key="11">
    <source>
        <dbReference type="EMBL" id="WKN37980.1"/>
    </source>
</evidence>
<organism evidence="11">
    <name type="scientific">Roseihalotalea indica</name>
    <dbReference type="NCBI Taxonomy" id="2867963"/>
    <lineage>
        <taxon>Bacteria</taxon>
        <taxon>Pseudomonadati</taxon>
        <taxon>Bacteroidota</taxon>
        <taxon>Cytophagia</taxon>
        <taxon>Cytophagales</taxon>
        <taxon>Catalimonadaceae</taxon>
        <taxon>Roseihalotalea</taxon>
    </lineage>
</organism>
<dbReference type="GO" id="GO:0005524">
    <property type="term" value="F:ATP binding"/>
    <property type="evidence" value="ECO:0007669"/>
    <property type="project" value="UniProtKB-KW"/>
</dbReference>
<dbReference type="AlphaFoldDB" id="A0AA49GSH5"/>
<dbReference type="SUPFAM" id="SSF55874">
    <property type="entry name" value="ATPase domain of HSP90 chaperone/DNA topoisomerase II/histidine kinase"/>
    <property type="match status" value="1"/>
</dbReference>
<evidence type="ECO:0000256" key="7">
    <source>
        <dbReference type="ARBA" id="ARBA00022840"/>
    </source>
</evidence>
<dbReference type="InterPro" id="IPR050736">
    <property type="entry name" value="Sensor_HK_Regulatory"/>
</dbReference>
<dbReference type="InterPro" id="IPR003594">
    <property type="entry name" value="HATPase_dom"/>
</dbReference>
<dbReference type="EC" id="2.7.13.3" evidence="2"/>
<dbReference type="Pfam" id="PF00512">
    <property type="entry name" value="HisKA"/>
    <property type="match status" value="1"/>
</dbReference>
<dbReference type="InterPro" id="IPR000014">
    <property type="entry name" value="PAS"/>
</dbReference>
<dbReference type="PANTHER" id="PTHR43711">
    <property type="entry name" value="TWO-COMPONENT HISTIDINE KINASE"/>
    <property type="match status" value="1"/>
</dbReference>
<dbReference type="Gene3D" id="3.30.565.10">
    <property type="entry name" value="Histidine kinase-like ATPase, C-terminal domain"/>
    <property type="match status" value="1"/>
</dbReference>
<dbReference type="SMART" id="SM00388">
    <property type="entry name" value="HisKA"/>
    <property type="match status" value="1"/>
</dbReference>
<reference evidence="11" key="2">
    <citation type="journal article" date="2024" name="Antonie Van Leeuwenhoek">
        <title>Roseihalotalea indica gen. nov., sp. nov., a halophilic Bacteroidetes from mesopelagic Southwest Indian Ocean with higher carbohydrate metabolic potential.</title>
        <authorList>
            <person name="Chen B."/>
            <person name="Zhang M."/>
            <person name="Lin D."/>
            <person name="Ye J."/>
            <person name="Tang K."/>
        </authorList>
    </citation>
    <scope>NUCLEOTIDE SEQUENCE</scope>
    <source>
        <strain evidence="11">TK19036</strain>
    </source>
</reference>
<dbReference type="InterPro" id="IPR036097">
    <property type="entry name" value="HisK_dim/P_sf"/>
</dbReference>
<keyword evidence="6 11" id="KW-0418">Kinase</keyword>
<dbReference type="InterPro" id="IPR036890">
    <property type="entry name" value="HATPase_C_sf"/>
</dbReference>
<evidence type="ECO:0000256" key="2">
    <source>
        <dbReference type="ARBA" id="ARBA00012438"/>
    </source>
</evidence>
<keyword evidence="5" id="KW-0547">Nucleotide-binding</keyword>
<evidence type="ECO:0000256" key="4">
    <source>
        <dbReference type="ARBA" id="ARBA00022679"/>
    </source>
</evidence>
<evidence type="ECO:0000256" key="6">
    <source>
        <dbReference type="ARBA" id="ARBA00022777"/>
    </source>
</evidence>
<evidence type="ECO:0000256" key="1">
    <source>
        <dbReference type="ARBA" id="ARBA00000085"/>
    </source>
</evidence>
<gene>
    <name evidence="11" type="ORF">K4G66_04565</name>
</gene>
<dbReference type="InterPro" id="IPR004358">
    <property type="entry name" value="Sig_transdc_His_kin-like_C"/>
</dbReference>
<name>A0AA49GSH5_9BACT</name>
<dbReference type="SUPFAM" id="SSF47384">
    <property type="entry name" value="Homodimeric domain of signal transducing histidine kinase"/>
    <property type="match status" value="1"/>
</dbReference>
<dbReference type="GO" id="GO:0000155">
    <property type="term" value="F:phosphorelay sensor kinase activity"/>
    <property type="evidence" value="ECO:0007669"/>
    <property type="project" value="InterPro"/>
</dbReference>
<dbReference type="Pfam" id="PF02518">
    <property type="entry name" value="HATPase_c"/>
    <property type="match status" value="1"/>
</dbReference>
<dbReference type="InterPro" id="IPR000700">
    <property type="entry name" value="PAS-assoc_C"/>
</dbReference>
<evidence type="ECO:0000256" key="8">
    <source>
        <dbReference type="ARBA" id="ARBA00023012"/>
    </source>
</evidence>
<proteinExistence type="predicted"/>